<name>A0A1T5AAM1_9BACT</name>
<keyword evidence="3 9" id="KW-0732">Signal</keyword>
<sequence length="458" mass="51551">MRGLRLSAALIASLMFLVTNAQNPFVQTMYTADPAPMIYNDTLYVYTTHDEHTTSNFFTMYDWQLFSTTDMVNWTAYGTVASLEDFKWSNVENGAWAPQAIERNGKFYLYCPIHGDGIGVLVADRPYGPFKDPIGRRLVRSSDYIWDDIDPTVFIDDDGQAYLYWGNPGLHYVKLNEDMISFDKSIGNNGVVSLDMTPEAFGERAEPSEKYTTNYEEAPWLYKRGDIYYMIFAAVGIPEYIAYSTAPTAEGPWTYQGIIMGRHPGLAFTNHPGVIDYKGNSYFFYHSEELPGGGGFNRSVCVEQFEFNADGSFPEIIPTREGIVEGVAKLNPFIRVEAETIAWSEGLNIDRDEKTGVFVTNINNGNYIRVRDVDFGRGARNFKASVASGRAGGNIEIRIGGVDGELLGTCKVENTGGDKNWVVKSCRLKRVRGVHDLYFVFTGGEGNLFNFDWWMFSR</sequence>
<evidence type="ECO:0000256" key="4">
    <source>
        <dbReference type="ARBA" id="ARBA00022801"/>
    </source>
</evidence>
<feature type="chain" id="PRO_5012459424" evidence="9">
    <location>
        <begin position="22"/>
        <end position="458"/>
    </location>
</feature>
<dbReference type="InterPro" id="IPR006584">
    <property type="entry name" value="Cellulose-bd_IV"/>
</dbReference>
<evidence type="ECO:0000313" key="11">
    <source>
        <dbReference type="EMBL" id="SKB31988.1"/>
    </source>
</evidence>
<dbReference type="Gene3D" id="2.60.120.260">
    <property type="entry name" value="Galactose-binding domain-like"/>
    <property type="match status" value="1"/>
</dbReference>
<dbReference type="GO" id="GO:0030246">
    <property type="term" value="F:carbohydrate binding"/>
    <property type="evidence" value="ECO:0007669"/>
    <property type="project" value="InterPro"/>
</dbReference>
<feature type="domain" description="CBM6" evidence="10">
    <location>
        <begin position="334"/>
        <end position="457"/>
    </location>
</feature>
<dbReference type="PANTHER" id="PTHR43772">
    <property type="entry name" value="ENDO-1,4-BETA-XYLANASE"/>
    <property type="match status" value="1"/>
</dbReference>
<dbReference type="PANTHER" id="PTHR43772:SF2">
    <property type="entry name" value="PUTATIVE (AFU_ORTHOLOGUE AFUA_2G04480)-RELATED"/>
    <property type="match status" value="1"/>
</dbReference>
<keyword evidence="2" id="KW-0624">Polysaccharide degradation</keyword>
<dbReference type="Proteomes" id="UP000191055">
    <property type="component" value="Unassembled WGS sequence"/>
</dbReference>
<dbReference type="SUPFAM" id="SSF75005">
    <property type="entry name" value="Arabinanase/levansucrase/invertase"/>
    <property type="match status" value="1"/>
</dbReference>
<keyword evidence="6 8" id="KW-0326">Glycosidase</keyword>
<dbReference type="SUPFAM" id="SSF49785">
    <property type="entry name" value="Galactose-binding domain-like"/>
    <property type="match status" value="1"/>
</dbReference>
<dbReference type="SMART" id="SM00606">
    <property type="entry name" value="CBD_IV"/>
    <property type="match status" value="1"/>
</dbReference>
<evidence type="ECO:0000256" key="8">
    <source>
        <dbReference type="RuleBase" id="RU361187"/>
    </source>
</evidence>
<reference evidence="11 12" key="1">
    <citation type="submission" date="2017-02" db="EMBL/GenBank/DDBJ databases">
        <authorList>
            <person name="Peterson S.W."/>
        </authorList>
    </citation>
    <scope>NUCLEOTIDE SEQUENCE [LARGE SCALE GENOMIC DNA]</scope>
    <source>
        <strain evidence="11 12">DSM 24412</strain>
    </source>
</reference>
<dbReference type="Pfam" id="PF03422">
    <property type="entry name" value="CBM_6"/>
    <property type="match status" value="1"/>
</dbReference>
<dbReference type="KEGG" id="asx:CDL62_06285"/>
<organism evidence="11 12">
    <name type="scientific">Alkalitalea saponilacus</name>
    <dbReference type="NCBI Taxonomy" id="889453"/>
    <lineage>
        <taxon>Bacteria</taxon>
        <taxon>Pseudomonadati</taxon>
        <taxon>Bacteroidota</taxon>
        <taxon>Bacteroidia</taxon>
        <taxon>Marinilabiliales</taxon>
        <taxon>Marinilabiliaceae</taxon>
        <taxon>Alkalitalea</taxon>
    </lineage>
</organism>
<gene>
    <name evidence="11" type="ORF">SAMN03080601_00180</name>
</gene>
<evidence type="ECO:0000256" key="2">
    <source>
        <dbReference type="ARBA" id="ARBA00022651"/>
    </source>
</evidence>
<dbReference type="InterPro" id="IPR052176">
    <property type="entry name" value="Glycosyl_Hydrlase_43_Enz"/>
</dbReference>
<dbReference type="GO" id="GO:0004553">
    <property type="term" value="F:hydrolase activity, hydrolyzing O-glycosyl compounds"/>
    <property type="evidence" value="ECO:0007669"/>
    <property type="project" value="InterPro"/>
</dbReference>
<evidence type="ECO:0000256" key="3">
    <source>
        <dbReference type="ARBA" id="ARBA00022729"/>
    </source>
</evidence>
<feature type="signal peptide" evidence="9">
    <location>
        <begin position="1"/>
        <end position="21"/>
    </location>
</feature>
<dbReference type="EMBL" id="FUYV01000001">
    <property type="protein sequence ID" value="SKB31988.1"/>
    <property type="molecule type" value="Genomic_DNA"/>
</dbReference>
<accession>A0A1T5AAM1</accession>
<evidence type="ECO:0000256" key="5">
    <source>
        <dbReference type="ARBA" id="ARBA00023277"/>
    </source>
</evidence>
<dbReference type="CDD" id="cd18618">
    <property type="entry name" value="GH43_Xsa43E-like"/>
    <property type="match status" value="1"/>
</dbReference>
<keyword evidence="12" id="KW-1185">Reference proteome</keyword>
<keyword evidence="5" id="KW-0119">Carbohydrate metabolism</keyword>
<dbReference type="InterPro" id="IPR008979">
    <property type="entry name" value="Galactose-bd-like_sf"/>
</dbReference>
<proteinExistence type="inferred from homology"/>
<dbReference type="GO" id="GO:0045493">
    <property type="term" value="P:xylan catabolic process"/>
    <property type="evidence" value="ECO:0007669"/>
    <property type="project" value="UniProtKB-KW"/>
</dbReference>
<keyword evidence="2" id="KW-0858">Xylan degradation</keyword>
<evidence type="ECO:0000256" key="7">
    <source>
        <dbReference type="PIRSR" id="PIRSR606710-2"/>
    </source>
</evidence>
<keyword evidence="4 8" id="KW-0378">Hydrolase</keyword>
<dbReference type="RefSeq" id="WP_079555968.1">
    <property type="nucleotide sequence ID" value="NZ_CP021904.1"/>
</dbReference>
<dbReference type="InterPro" id="IPR005084">
    <property type="entry name" value="CBM6"/>
</dbReference>
<evidence type="ECO:0000313" key="12">
    <source>
        <dbReference type="Proteomes" id="UP000191055"/>
    </source>
</evidence>
<protein>
    <submittedName>
        <fullName evidence="11">Carbohydrate binding module (Family 6)</fullName>
    </submittedName>
</protein>
<evidence type="ECO:0000256" key="1">
    <source>
        <dbReference type="ARBA" id="ARBA00009865"/>
    </source>
</evidence>
<dbReference type="PROSITE" id="PS51175">
    <property type="entry name" value="CBM6"/>
    <property type="match status" value="1"/>
</dbReference>
<dbReference type="Pfam" id="PF04616">
    <property type="entry name" value="Glyco_hydro_43"/>
    <property type="match status" value="1"/>
</dbReference>
<evidence type="ECO:0000256" key="9">
    <source>
        <dbReference type="SAM" id="SignalP"/>
    </source>
</evidence>
<dbReference type="STRING" id="889453.SAMN03080601_00180"/>
<comment type="similarity">
    <text evidence="1 8">Belongs to the glycosyl hydrolase 43 family.</text>
</comment>
<evidence type="ECO:0000259" key="10">
    <source>
        <dbReference type="PROSITE" id="PS51175"/>
    </source>
</evidence>
<dbReference type="OrthoDB" id="9763933at2"/>
<dbReference type="AlphaFoldDB" id="A0A1T5AAM1"/>
<dbReference type="InterPro" id="IPR023296">
    <property type="entry name" value="Glyco_hydro_beta-prop_sf"/>
</dbReference>
<feature type="site" description="Important for catalytic activity, responsible for pKa modulation of the active site Glu and correct orientation of both the proton donor and substrate" evidence="7">
    <location>
        <position position="150"/>
    </location>
</feature>
<dbReference type="Gene3D" id="2.115.10.20">
    <property type="entry name" value="Glycosyl hydrolase domain, family 43"/>
    <property type="match status" value="1"/>
</dbReference>
<dbReference type="CDD" id="cd04084">
    <property type="entry name" value="CBM6_xylanase-like"/>
    <property type="match status" value="1"/>
</dbReference>
<evidence type="ECO:0000256" key="6">
    <source>
        <dbReference type="ARBA" id="ARBA00023295"/>
    </source>
</evidence>
<dbReference type="InterPro" id="IPR006710">
    <property type="entry name" value="Glyco_hydro_43"/>
</dbReference>